<protein>
    <submittedName>
        <fullName evidence="1">Uncharacterized protein</fullName>
    </submittedName>
</protein>
<evidence type="ECO:0000313" key="2">
    <source>
        <dbReference type="Proteomes" id="UP000597444"/>
    </source>
</evidence>
<name>A0A8J3ICL0_9CHLR</name>
<accession>A0A8J3ICL0</accession>
<comment type="caution">
    <text evidence="1">The sequence shown here is derived from an EMBL/GenBank/DDBJ whole genome shotgun (WGS) entry which is preliminary data.</text>
</comment>
<dbReference type="RefSeq" id="WP_220202685.1">
    <property type="nucleotide sequence ID" value="NZ_BNJK01000001.1"/>
</dbReference>
<reference evidence="1" key="1">
    <citation type="submission" date="2020-10" db="EMBL/GenBank/DDBJ databases">
        <title>Taxonomic study of unclassified bacteria belonging to the class Ktedonobacteria.</title>
        <authorList>
            <person name="Yabe S."/>
            <person name="Wang C.M."/>
            <person name="Zheng Y."/>
            <person name="Sakai Y."/>
            <person name="Cavaletti L."/>
            <person name="Monciardini P."/>
            <person name="Donadio S."/>
        </authorList>
    </citation>
    <scope>NUCLEOTIDE SEQUENCE</scope>
    <source>
        <strain evidence="1">ID150040</strain>
    </source>
</reference>
<dbReference type="EMBL" id="BNJK01000001">
    <property type="protein sequence ID" value="GHO91811.1"/>
    <property type="molecule type" value="Genomic_DNA"/>
</dbReference>
<organism evidence="1 2">
    <name type="scientific">Reticulibacter mediterranei</name>
    <dbReference type="NCBI Taxonomy" id="2778369"/>
    <lineage>
        <taxon>Bacteria</taxon>
        <taxon>Bacillati</taxon>
        <taxon>Chloroflexota</taxon>
        <taxon>Ktedonobacteria</taxon>
        <taxon>Ktedonobacterales</taxon>
        <taxon>Reticulibacteraceae</taxon>
        <taxon>Reticulibacter</taxon>
    </lineage>
</organism>
<sequence>MSNEGSFAGQVQPTISNQELVAIMTELSHCVVSAHHVDDIFFWLARIIAQHLDVEVVEFWTKQVSSSGSSSLYLRALVTLGDTVPERLVNNDAVRMIVEDIQHERRGFWLKSVADLFTPYQSNLLGRYGLNYCSSYLLKSTALLPPPKKDVSARKIATPLVLGVLLFLEHPPSQRLLLGIGHILERALMMAKKQGLLYTTGNTEPLEMEDALVPQRHLSLRDLIPRYVQERRETKAGNFQHEPIELPNRQVREVYAAIDGQKSVAELIAATQLSMEEIRASLRILLLRHRVKLYEPGGSKWIVSAT</sequence>
<dbReference type="AlphaFoldDB" id="A0A8J3ICL0"/>
<proteinExistence type="predicted"/>
<keyword evidence="2" id="KW-1185">Reference proteome</keyword>
<dbReference type="Proteomes" id="UP000597444">
    <property type="component" value="Unassembled WGS sequence"/>
</dbReference>
<gene>
    <name evidence="1" type="ORF">KSF_018590</name>
</gene>
<evidence type="ECO:0000313" key="1">
    <source>
        <dbReference type="EMBL" id="GHO91811.1"/>
    </source>
</evidence>